<evidence type="ECO:0000313" key="1">
    <source>
        <dbReference type="EMBL" id="CAB4154169.1"/>
    </source>
</evidence>
<accession>A0A6J5N520</accession>
<sequence length="93" mass="10527">MRSNEQNRLMWANLTDIAEQVDWYGNKLHKEEWKDVLTAALKQQKVVPGIEGGFVVLGARTSKMTVVEMTEMIELSTAFGTQQGVKFRAIPET</sequence>
<gene>
    <name evidence="2" type="ORF">UFOVP1117_44</name>
    <name evidence="3" type="ORF">UFOVP1570_45</name>
    <name evidence="1" type="ORF">UFOVP632_41</name>
</gene>
<dbReference type="InterPro" id="IPR036619">
    <property type="entry name" value="NinB_sf"/>
</dbReference>
<evidence type="ECO:0000313" key="3">
    <source>
        <dbReference type="EMBL" id="CAB5230194.1"/>
    </source>
</evidence>
<proteinExistence type="predicted"/>
<dbReference type="Pfam" id="PF05772">
    <property type="entry name" value="NinB"/>
    <property type="match status" value="1"/>
</dbReference>
<dbReference type="EMBL" id="LR797062">
    <property type="protein sequence ID" value="CAB4184880.1"/>
    <property type="molecule type" value="Genomic_DNA"/>
</dbReference>
<reference evidence="1" key="1">
    <citation type="submission" date="2020-04" db="EMBL/GenBank/DDBJ databases">
        <authorList>
            <person name="Chiriac C."/>
            <person name="Salcher M."/>
            <person name="Ghai R."/>
            <person name="Kavagutti S V."/>
        </authorList>
    </citation>
    <scope>NUCLEOTIDE SEQUENCE</scope>
</reference>
<dbReference type="InterPro" id="IPR008711">
    <property type="entry name" value="Recombinase_NinB"/>
</dbReference>
<dbReference type="SUPFAM" id="SSF103370">
    <property type="entry name" value="NinB"/>
    <property type="match status" value="1"/>
</dbReference>
<organism evidence="1">
    <name type="scientific">uncultured Caudovirales phage</name>
    <dbReference type="NCBI Taxonomy" id="2100421"/>
    <lineage>
        <taxon>Viruses</taxon>
        <taxon>Duplodnaviria</taxon>
        <taxon>Heunggongvirae</taxon>
        <taxon>Uroviricota</taxon>
        <taxon>Caudoviricetes</taxon>
        <taxon>Peduoviridae</taxon>
        <taxon>Maltschvirus</taxon>
        <taxon>Maltschvirus maltsch</taxon>
    </lineage>
</organism>
<dbReference type="EMBL" id="LR798414">
    <property type="protein sequence ID" value="CAB5230194.1"/>
    <property type="molecule type" value="Genomic_DNA"/>
</dbReference>
<dbReference type="Gene3D" id="1.10.3790.10">
    <property type="entry name" value="NinB"/>
    <property type="match status" value="1"/>
</dbReference>
<name>A0A6J5N520_9CAUD</name>
<protein>
    <submittedName>
        <fullName evidence="1">Recombinase NinB</fullName>
    </submittedName>
</protein>
<dbReference type="EMBL" id="LR796608">
    <property type="protein sequence ID" value="CAB4154169.1"/>
    <property type="molecule type" value="Genomic_DNA"/>
</dbReference>
<evidence type="ECO:0000313" key="2">
    <source>
        <dbReference type="EMBL" id="CAB4184880.1"/>
    </source>
</evidence>